<reference evidence="2 3" key="1">
    <citation type="journal article" date="2009" name="J. Bacteriol.">
        <title>Complete genome sequence of Robiginitalea biformata HTCC2501.</title>
        <authorList>
            <person name="Oh H.M."/>
            <person name="Giovannoni S.J."/>
            <person name="Lee K."/>
            <person name="Ferriera S."/>
            <person name="Johnson J."/>
            <person name="Cho J.C."/>
        </authorList>
    </citation>
    <scope>NUCLEOTIDE SEQUENCE [LARGE SCALE GENOMIC DNA]</scope>
    <source>
        <strain evidence="3">ATCC BAA-864 / HTCC2501 / KCTC 12146</strain>
    </source>
</reference>
<feature type="region of interest" description="Disordered" evidence="1">
    <location>
        <begin position="1"/>
        <end position="21"/>
    </location>
</feature>
<gene>
    <name evidence="2" type="ordered locus">RB2501_14254</name>
</gene>
<dbReference type="EMBL" id="CP001712">
    <property type="protein sequence ID" value="EAR15497.1"/>
    <property type="molecule type" value="Genomic_DNA"/>
</dbReference>
<protein>
    <submittedName>
        <fullName evidence="2">Uncharacterized protein</fullName>
    </submittedName>
</protein>
<dbReference type="KEGG" id="rbi:RB2501_14254"/>
<dbReference type="STRING" id="313596.RB2501_14254"/>
<dbReference type="AlphaFoldDB" id="A4CKU8"/>
<name>A4CKU8_ROBBH</name>
<evidence type="ECO:0000313" key="2">
    <source>
        <dbReference type="EMBL" id="EAR15497.1"/>
    </source>
</evidence>
<dbReference type="HOGENOM" id="CLU_3348086_0_0_10"/>
<organism evidence="2 3">
    <name type="scientific">Robiginitalea biformata (strain ATCC BAA-864 / DSM 15991 / KCTC 12146 / HTCC2501)</name>
    <dbReference type="NCBI Taxonomy" id="313596"/>
    <lineage>
        <taxon>Bacteria</taxon>
        <taxon>Pseudomonadati</taxon>
        <taxon>Bacteroidota</taxon>
        <taxon>Flavobacteriia</taxon>
        <taxon>Flavobacteriales</taxon>
        <taxon>Flavobacteriaceae</taxon>
        <taxon>Robiginitalea</taxon>
    </lineage>
</organism>
<evidence type="ECO:0000313" key="3">
    <source>
        <dbReference type="Proteomes" id="UP000009049"/>
    </source>
</evidence>
<sequence length="37" mass="3779">MLAGEGVARDGGVKVQTIPEKPDCIGRDSRYGFAGAG</sequence>
<evidence type="ECO:0000256" key="1">
    <source>
        <dbReference type="SAM" id="MobiDB-lite"/>
    </source>
</evidence>
<dbReference type="Proteomes" id="UP000009049">
    <property type="component" value="Chromosome"/>
</dbReference>
<proteinExistence type="predicted"/>
<keyword evidence="3" id="KW-1185">Reference proteome</keyword>
<accession>A4CKU8</accession>